<dbReference type="GeneID" id="115749593"/>
<dbReference type="InterPro" id="IPR033473">
    <property type="entry name" value="Atos-like_C"/>
</dbReference>
<feature type="domain" description="Atos-like conserved" evidence="2">
    <location>
        <begin position="393"/>
        <end position="452"/>
    </location>
</feature>
<dbReference type="PANTHER" id="PTHR13199:SF11">
    <property type="entry name" value="PROTEIN ATOSSA"/>
    <property type="match status" value="1"/>
</dbReference>
<dbReference type="InterPro" id="IPR025261">
    <property type="entry name" value="Atos-like_cons_dom"/>
</dbReference>
<organism evidence="3 4">
    <name type="scientific">Rhodamnia argentea</name>
    <dbReference type="NCBI Taxonomy" id="178133"/>
    <lineage>
        <taxon>Eukaryota</taxon>
        <taxon>Viridiplantae</taxon>
        <taxon>Streptophyta</taxon>
        <taxon>Embryophyta</taxon>
        <taxon>Tracheophyta</taxon>
        <taxon>Spermatophyta</taxon>
        <taxon>Magnoliopsida</taxon>
        <taxon>eudicotyledons</taxon>
        <taxon>Gunneridae</taxon>
        <taxon>Pentapetalae</taxon>
        <taxon>rosids</taxon>
        <taxon>malvids</taxon>
        <taxon>Myrtales</taxon>
        <taxon>Myrtaceae</taxon>
        <taxon>Myrtoideae</taxon>
        <taxon>Myrteae</taxon>
        <taxon>Australasian group</taxon>
        <taxon>Rhodamnia</taxon>
    </lineage>
</organism>
<evidence type="ECO:0000259" key="2">
    <source>
        <dbReference type="SMART" id="SM01177"/>
    </source>
</evidence>
<evidence type="ECO:0000256" key="1">
    <source>
        <dbReference type="SAM" id="MobiDB-lite"/>
    </source>
</evidence>
<sequence>MGLPQHSSNNEVIALVSTSVQATSLVAGAHNHDMTAVHEGKLGNWVHVNMAPPCFSSAELQRKCSFEISRNPDELYKHIDNEWEEQSLRINAINQHEWLHGKRKQITRAPAVKIVGFELGPPDFLSNVVNGKPSLFSQVSRTGRTNEGSGSLARKRVLSPPNRMLLPDQYDGDILDIGQSMSVNDSSQNGVSLMQESKKAHIGNSGDSDFTIRSADGLSKWNNSLGEDCRKNSIPLTDGPLLEKAAMQSKSSTFSTGINHMRGTTKVRSSLVAIDIPREKVVSPPPSPLGPKLFDRMRSTSRCESIPKKFEDDCIASKDVERLLDGGLSNVLSSDEGMDFQNTKSLHKHYSLPKEFVSFTSESTTGSGKHCGLDLKCNSQRCKFVQFPVRRSLVGSFEESLFSGRLLSCKVNQRIEGFLAVLNITGGDFSPKAQKLPFAVTSVDGDNYLLYYSSIGLSDTLAADGCKGAKLKRSKSVNCLREEKSCLHIPMKGRIQLVLSNPEKTPIHTFFCNYDLSDMPAGTKTFLRQKIMLASSGLNPIAENGSLRDAGAKVDFKPSAITHSSQASNSYSKLDGVEYMERSAKPNKEMKAKGFGCIDDLPNHLRKFAMNDEPAKTDEGSSQSDTNTVPTNSSKVNQVPGVRGSLRYALHLRFFCQFSKKFKSVRRCNSDPSSAPTGKNNCNDGPRRFYLYNDLKVVFPQRHSDSDEGKLHVEYHFPSDPKYFNLN</sequence>
<gene>
    <name evidence="4" type="primary">LOC115749593</name>
</gene>
<evidence type="ECO:0000313" key="3">
    <source>
        <dbReference type="Proteomes" id="UP000827889"/>
    </source>
</evidence>
<dbReference type="Proteomes" id="UP000827889">
    <property type="component" value="Chromosome 7"/>
</dbReference>
<dbReference type="InterPro" id="IPR051506">
    <property type="entry name" value="ATOS_Transcription_Regulators"/>
</dbReference>
<keyword evidence="3" id="KW-1185">Reference proteome</keyword>
<accession>A0ABM3HP82</accession>
<reference evidence="4" key="1">
    <citation type="submission" date="2025-08" db="UniProtKB">
        <authorList>
            <consortium name="RefSeq"/>
        </authorList>
    </citation>
    <scope>IDENTIFICATION</scope>
    <source>
        <tissue evidence="4">Leaf</tissue>
    </source>
</reference>
<protein>
    <submittedName>
        <fullName evidence="4">Uncharacterized protein LOC115749593</fullName>
    </submittedName>
</protein>
<evidence type="ECO:0000313" key="4">
    <source>
        <dbReference type="RefSeq" id="XP_048138399.1"/>
    </source>
</evidence>
<proteinExistence type="predicted"/>
<feature type="region of interest" description="Disordered" evidence="1">
    <location>
        <begin position="614"/>
        <end position="638"/>
    </location>
</feature>
<dbReference type="RefSeq" id="XP_048138399.1">
    <property type="nucleotide sequence ID" value="XM_048282442.1"/>
</dbReference>
<dbReference type="SMART" id="SM01177">
    <property type="entry name" value="DUF4210"/>
    <property type="match status" value="1"/>
</dbReference>
<feature type="compositionally biased region" description="Polar residues" evidence="1">
    <location>
        <begin position="620"/>
        <end position="637"/>
    </location>
</feature>
<name>A0ABM3HP82_9MYRT</name>
<dbReference type="PANTHER" id="PTHR13199">
    <property type="entry name" value="GH03947P"/>
    <property type="match status" value="1"/>
</dbReference>
<dbReference type="Pfam" id="PF13889">
    <property type="entry name" value="Chromosome_seg"/>
    <property type="match status" value="1"/>
</dbReference>